<feature type="repeat" description="WD" evidence="4">
    <location>
        <begin position="619"/>
        <end position="660"/>
    </location>
</feature>
<comment type="caution">
    <text evidence="7">The sequence shown here is derived from an EMBL/GenBank/DDBJ whole genome shotgun (WGS) entry which is preliminary data.</text>
</comment>
<keyword evidence="2 4" id="KW-0853">WD repeat</keyword>
<dbReference type="InterPro" id="IPR050995">
    <property type="entry name" value="WD-F-box_domain-protein"/>
</dbReference>
<dbReference type="PRINTS" id="PR00320">
    <property type="entry name" value="GPROTEINBRPT"/>
</dbReference>
<dbReference type="Gene3D" id="2.130.10.10">
    <property type="entry name" value="YVTN repeat-like/Quinoprotein amine dehydrogenase"/>
    <property type="match status" value="2"/>
</dbReference>
<feature type="repeat" description="WD" evidence="4">
    <location>
        <begin position="403"/>
        <end position="436"/>
    </location>
</feature>
<dbReference type="Pfam" id="PF00400">
    <property type="entry name" value="WD40"/>
    <property type="match status" value="6"/>
</dbReference>
<dbReference type="SMART" id="SM00256">
    <property type="entry name" value="FBOX"/>
    <property type="match status" value="1"/>
</dbReference>
<protein>
    <submittedName>
        <fullName evidence="7">WD40 repeat-like protein</fullName>
    </submittedName>
</protein>
<dbReference type="InterPro" id="IPR001680">
    <property type="entry name" value="WD40_rpt"/>
</dbReference>
<dbReference type="InterPro" id="IPR036047">
    <property type="entry name" value="F-box-like_dom_sf"/>
</dbReference>
<evidence type="ECO:0000256" key="2">
    <source>
        <dbReference type="ARBA" id="ARBA00022574"/>
    </source>
</evidence>
<feature type="repeat" description="WD" evidence="4">
    <location>
        <begin position="661"/>
        <end position="702"/>
    </location>
</feature>
<name>A0AAN6T9G1_9PEZI</name>
<dbReference type="CDD" id="cd00200">
    <property type="entry name" value="WD40"/>
    <property type="match status" value="1"/>
</dbReference>
<evidence type="ECO:0000256" key="1">
    <source>
        <dbReference type="ARBA" id="ARBA00007968"/>
    </source>
</evidence>
<reference evidence="7" key="2">
    <citation type="submission" date="2023-05" db="EMBL/GenBank/DDBJ databases">
        <authorList>
            <consortium name="Lawrence Berkeley National Laboratory"/>
            <person name="Steindorff A."/>
            <person name="Hensen N."/>
            <person name="Bonometti L."/>
            <person name="Westerberg I."/>
            <person name="Brannstrom I.O."/>
            <person name="Guillou S."/>
            <person name="Cros-Aarteil S."/>
            <person name="Calhoun S."/>
            <person name="Haridas S."/>
            <person name="Kuo A."/>
            <person name="Mondo S."/>
            <person name="Pangilinan J."/>
            <person name="Riley R."/>
            <person name="Labutti K."/>
            <person name="Andreopoulos B."/>
            <person name="Lipzen A."/>
            <person name="Chen C."/>
            <person name="Yanf M."/>
            <person name="Daum C."/>
            <person name="Ng V."/>
            <person name="Clum A."/>
            <person name="Ohm R."/>
            <person name="Martin F."/>
            <person name="Silar P."/>
            <person name="Natvig D."/>
            <person name="Lalanne C."/>
            <person name="Gautier V."/>
            <person name="Ament-Velasquez S.L."/>
            <person name="Kruys A."/>
            <person name="Hutchinson M.I."/>
            <person name="Powell A.J."/>
            <person name="Barry K."/>
            <person name="Miller A.N."/>
            <person name="Grigoriev I.V."/>
            <person name="Debuchy R."/>
            <person name="Gladieux P."/>
            <person name="Thoren M.H."/>
            <person name="Johannesson H."/>
        </authorList>
    </citation>
    <scope>NUCLEOTIDE SEQUENCE</scope>
    <source>
        <strain evidence="7">CBS 508.74</strain>
    </source>
</reference>
<evidence type="ECO:0000313" key="8">
    <source>
        <dbReference type="Proteomes" id="UP001302812"/>
    </source>
</evidence>
<keyword evidence="3" id="KW-0677">Repeat</keyword>
<dbReference type="InterPro" id="IPR020472">
    <property type="entry name" value="WD40_PAC1"/>
</dbReference>
<dbReference type="Gene3D" id="1.20.1280.50">
    <property type="match status" value="1"/>
</dbReference>
<dbReference type="SUPFAM" id="SSF50978">
    <property type="entry name" value="WD40 repeat-like"/>
    <property type="match status" value="1"/>
</dbReference>
<feature type="domain" description="F-box" evidence="6">
    <location>
        <begin position="301"/>
        <end position="347"/>
    </location>
</feature>
<dbReference type="InterPro" id="IPR019775">
    <property type="entry name" value="WD40_repeat_CS"/>
</dbReference>
<evidence type="ECO:0000256" key="4">
    <source>
        <dbReference type="PROSITE-ProRule" id="PRU00221"/>
    </source>
</evidence>
<dbReference type="PROSITE" id="PS50082">
    <property type="entry name" value="WD_REPEATS_2"/>
    <property type="match status" value="5"/>
</dbReference>
<reference evidence="7" key="1">
    <citation type="journal article" date="2023" name="Mol. Phylogenet. Evol.">
        <title>Genome-scale phylogeny and comparative genomics of the fungal order Sordariales.</title>
        <authorList>
            <person name="Hensen N."/>
            <person name="Bonometti L."/>
            <person name="Westerberg I."/>
            <person name="Brannstrom I.O."/>
            <person name="Guillou S."/>
            <person name="Cros-Aarteil S."/>
            <person name="Calhoun S."/>
            <person name="Haridas S."/>
            <person name="Kuo A."/>
            <person name="Mondo S."/>
            <person name="Pangilinan J."/>
            <person name="Riley R."/>
            <person name="LaButti K."/>
            <person name="Andreopoulos B."/>
            <person name="Lipzen A."/>
            <person name="Chen C."/>
            <person name="Yan M."/>
            <person name="Daum C."/>
            <person name="Ng V."/>
            <person name="Clum A."/>
            <person name="Steindorff A."/>
            <person name="Ohm R.A."/>
            <person name="Martin F."/>
            <person name="Silar P."/>
            <person name="Natvig D.O."/>
            <person name="Lalanne C."/>
            <person name="Gautier V."/>
            <person name="Ament-Velasquez S.L."/>
            <person name="Kruys A."/>
            <person name="Hutchinson M.I."/>
            <person name="Powell A.J."/>
            <person name="Barry K."/>
            <person name="Miller A.N."/>
            <person name="Grigoriev I.V."/>
            <person name="Debuchy R."/>
            <person name="Gladieux P."/>
            <person name="Hiltunen Thoren M."/>
            <person name="Johannesson H."/>
        </authorList>
    </citation>
    <scope>NUCLEOTIDE SEQUENCE</scope>
    <source>
        <strain evidence="7">CBS 508.74</strain>
    </source>
</reference>
<evidence type="ECO:0000256" key="5">
    <source>
        <dbReference type="SAM" id="MobiDB-lite"/>
    </source>
</evidence>
<dbReference type="RefSeq" id="XP_064666796.1">
    <property type="nucleotide sequence ID" value="XM_064812129.1"/>
</dbReference>
<keyword evidence="8" id="KW-1185">Reference proteome</keyword>
<dbReference type="PROSITE" id="PS00678">
    <property type="entry name" value="WD_REPEATS_1"/>
    <property type="match status" value="4"/>
</dbReference>
<feature type="repeat" description="WD" evidence="4">
    <location>
        <begin position="539"/>
        <end position="578"/>
    </location>
</feature>
<dbReference type="PANTHER" id="PTHR14604">
    <property type="entry name" value="WD40 REPEAT PF20"/>
    <property type="match status" value="1"/>
</dbReference>
<feature type="region of interest" description="Disordered" evidence="5">
    <location>
        <begin position="25"/>
        <end position="50"/>
    </location>
</feature>
<dbReference type="EMBL" id="MU853357">
    <property type="protein sequence ID" value="KAK4109226.1"/>
    <property type="molecule type" value="Genomic_DNA"/>
</dbReference>
<feature type="region of interest" description="Disordered" evidence="5">
    <location>
        <begin position="750"/>
        <end position="769"/>
    </location>
</feature>
<dbReference type="PROSITE" id="PS50181">
    <property type="entry name" value="FBOX"/>
    <property type="match status" value="1"/>
</dbReference>
<dbReference type="InterPro" id="IPR015943">
    <property type="entry name" value="WD40/YVTN_repeat-like_dom_sf"/>
</dbReference>
<dbReference type="InterPro" id="IPR036322">
    <property type="entry name" value="WD40_repeat_dom_sf"/>
</dbReference>
<dbReference type="GeneID" id="89936254"/>
<dbReference type="Proteomes" id="UP001302812">
    <property type="component" value="Unassembled WGS sequence"/>
</dbReference>
<evidence type="ECO:0000313" key="7">
    <source>
        <dbReference type="EMBL" id="KAK4109226.1"/>
    </source>
</evidence>
<gene>
    <name evidence="7" type="ORF">N656DRAFT_716407</name>
</gene>
<sequence>MDPTTRRIVQVQEWAPVQEALFRGASSTIATQPTSQDAQSNSHPPQSRFRSMSVSLPWLHHPKPSPLDSNVNTAFQNLSLEKRQSHGVGWLAVPEPQNGPASSKQPSNGNFKRMLRRASVSLKTGVKGFVHRRTSVPASTTFDSDGLPSRPLFSGAAHGSMRPTTSHTTWHRLRQAASFHRHSRMLHTEYDGSAFGDIGPLESPTFPVPGSGEQPPIIPRNTGAAARHAAAIACNGLQGYELMDIPRPGWLAEDGLGDHESGIGIALTSSEMEAYVPGDEVDSDVEVDVKLSRDETDISKVDFISRLPVELAIQVLALLDAATLNTASRVSTNWYRVIRNQHIWRESFLREKTTTYATSGNVKPGAGLGVPPVRPTNDWKEIYRVKVELDKRWKEGKAQPVYLNGHTDSIYCLQFDESKIITGSRDRTIRVWDMQTFACKLIIGPPEVVNDSSYSLLYDDEGTPKHYATLPDLDPAADGQPRSPVRAYHSIPALYSPPTHHKASILCLQYDDRILVTGSSDSTCIVYNLASGYRPIRRLRHHSAAVLDLVFDEKHIVTCSKDVSICVWDRNTGQLLRQLRGHSGPVNAVQMRGNTIVSCSGDFRVKLWNIDTGKNIREFLGHSKGLACSQFSEDGRYIASAGNDKVIRIWDANTGECVREMKAHENLVRSLHVDSISGRLVSGSYDSDIKVWDMETGQPLLDFPKWHSSWVLSAKSDYRRIVSSGQDPKILILDFGAGVKGIEMLESCSPSPASSLRGGEQVQGQGGYI</sequence>
<dbReference type="SUPFAM" id="SSF81383">
    <property type="entry name" value="F-box domain"/>
    <property type="match status" value="1"/>
</dbReference>
<dbReference type="PANTHER" id="PTHR14604:SF4">
    <property type="entry name" value="F-BOX DOMAIN-CONTAINING PROTEIN"/>
    <property type="match status" value="1"/>
</dbReference>
<dbReference type="AlphaFoldDB" id="A0AAN6T9G1"/>
<proteinExistence type="inferred from homology"/>
<comment type="similarity">
    <text evidence="1">Belongs to the WD repeat MET30/SCONB/SCON-2 family.</text>
</comment>
<organism evidence="7 8">
    <name type="scientific">Canariomyces notabilis</name>
    <dbReference type="NCBI Taxonomy" id="2074819"/>
    <lineage>
        <taxon>Eukaryota</taxon>
        <taxon>Fungi</taxon>
        <taxon>Dikarya</taxon>
        <taxon>Ascomycota</taxon>
        <taxon>Pezizomycotina</taxon>
        <taxon>Sordariomycetes</taxon>
        <taxon>Sordariomycetidae</taxon>
        <taxon>Sordariales</taxon>
        <taxon>Chaetomiaceae</taxon>
        <taxon>Canariomyces</taxon>
    </lineage>
</organism>
<dbReference type="SMART" id="SM00320">
    <property type="entry name" value="WD40"/>
    <property type="match status" value="7"/>
</dbReference>
<evidence type="ECO:0000256" key="3">
    <source>
        <dbReference type="ARBA" id="ARBA00022737"/>
    </source>
</evidence>
<dbReference type="Pfam" id="PF12937">
    <property type="entry name" value="F-box-like"/>
    <property type="match status" value="1"/>
</dbReference>
<evidence type="ECO:0000259" key="6">
    <source>
        <dbReference type="PROSITE" id="PS50181"/>
    </source>
</evidence>
<dbReference type="PROSITE" id="PS50294">
    <property type="entry name" value="WD_REPEATS_REGION"/>
    <property type="match status" value="4"/>
</dbReference>
<dbReference type="InterPro" id="IPR001810">
    <property type="entry name" value="F-box_dom"/>
</dbReference>
<accession>A0AAN6T9G1</accession>
<feature type="repeat" description="WD" evidence="4">
    <location>
        <begin position="579"/>
        <end position="618"/>
    </location>
</feature>